<sequence length="327" mass="34993">MKSLLKQKEFSILAIIIVISIILSIVSPAFLTIGNLLDVVEGNVVMGILAIGMTLIIITSDIDVSVAAITTAVAVSVGALFGYLPDSWISLVIIFLIAPIIGLLIGSVNGFLVSKIQIPAIVVTLGTLNIINGLVLYFTNGRYLNSTNFPQAFLSFSNMEILGIPILIFVLAIVAILTWYILKHTFIGRSVMAIGGNQQSSIRVGINYKKAKLFVFAYMGFLCGIAAIAQTAYTKAVDPNGLLGLELMVIAAVVLGGTNIHGGRGTVHGTLLGVLLLALMQNGMILARIDTFWQNVVTGAIIVFAVSYDHISYKRQQEKLAKIEVEA</sequence>
<dbReference type="GO" id="GO:0022857">
    <property type="term" value="F:transmembrane transporter activity"/>
    <property type="evidence" value="ECO:0007669"/>
    <property type="project" value="InterPro"/>
</dbReference>
<evidence type="ECO:0000256" key="4">
    <source>
        <dbReference type="ARBA" id="ARBA00022519"/>
    </source>
</evidence>
<feature type="transmembrane region" description="Helical" evidence="8">
    <location>
        <begin position="39"/>
        <end position="58"/>
    </location>
</feature>
<evidence type="ECO:0000313" key="9">
    <source>
        <dbReference type="EMBL" id="ALX49005.1"/>
    </source>
</evidence>
<keyword evidence="3" id="KW-1003">Cell membrane</keyword>
<dbReference type="STRING" id="1472767.AOX59_10590"/>
<dbReference type="CDD" id="cd06579">
    <property type="entry name" value="TM_PBP1_transp_AraH_like"/>
    <property type="match status" value="1"/>
</dbReference>
<organism evidence="9 10">
    <name type="scientific">Lentibacillus amyloliquefaciens</name>
    <dbReference type="NCBI Taxonomy" id="1472767"/>
    <lineage>
        <taxon>Bacteria</taxon>
        <taxon>Bacillati</taxon>
        <taxon>Bacillota</taxon>
        <taxon>Bacilli</taxon>
        <taxon>Bacillales</taxon>
        <taxon>Bacillaceae</taxon>
        <taxon>Lentibacillus</taxon>
    </lineage>
</organism>
<dbReference type="PANTHER" id="PTHR32196:SF21">
    <property type="entry name" value="ABC TRANSPORTER PERMEASE PROTEIN YPHD-RELATED"/>
    <property type="match status" value="1"/>
</dbReference>
<feature type="transmembrane region" description="Helical" evidence="8">
    <location>
        <begin position="213"/>
        <end position="233"/>
    </location>
</feature>
<feature type="transmembrane region" description="Helical" evidence="8">
    <location>
        <begin position="239"/>
        <end position="257"/>
    </location>
</feature>
<dbReference type="Proteomes" id="UP000050331">
    <property type="component" value="Chromosome"/>
</dbReference>
<evidence type="ECO:0000256" key="5">
    <source>
        <dbReference type="ARBA" id="ARBA00022692"/>
    </source>
</evidence>
<protein>
    <recommendedName>
        <fullName evidence="11">ABC transporter permease</fullName>
    </recommendedName>
</protein>
<dbReference type="EMBL" id="CP013862">
    <property type="protein sequence ID" value="ALX49005.1"/>
    <property type="molecule type" value="Genomic_DNA"/>
</dbReference>
<dbReference type="OrthoDB" id="9813906at2"/>
<accession>A0A0U4FER0</accession>
<dbReference type="KEGG" id="lao:AOX59_10590"/>
<keyword evidence="4" id="KW-0997">Cell inner membrane</keyword>
<proteinExistence type="predicted"/>
<feature type="transmembrane region" description="Helical" evidence="8">
    <location>
        <begin position="159"/>
        <end position="182"/>
    </location>
</feature>
<keyword evidence="5 8" id="KW-0812">Transmembrane</keyword>
<evidence type="ECO:0000256" key="7">
    <source>
        <dbReference type="ARBA" id="ARBA00023136"/>
    </source>
</evidence>
<evidence type="ECO:0000256" key="6">
    <source>
        <dbReference type="ARBA" id="ARBA00022989"/>
    </source>
</evidence>
<feature type="transmembrane region" description="Helical" evidence="8">
    <location>
        <begin position="65"/>
        <end position="83"/>
    </location>
</feature>
<evidence type="ECO:0008006" key="11">
    <source>
        <dbReference type="Google" id="ProtNLM"/>
    </source>
</evidence>
<dbReference type="AlphaFoldDB" id="A0A0U4FER0"/>
<feature type="transmembrane region" description="Helical" evidence="8">
    <location>
        <begin position="89"/>
        <end position="113"/>
    </location>
</feature>
<name>A0A0U4FER0_9BACI</name>
<keyword evidence="6 8" id="KW-1133">Transmembrane helix</keyword>
<feature type="transmembrane region" description="Helical" evidence="8">
    <location>
        <begin position="269"/>
        <end position="286"/>
    </location>
</feature>
<reference evidence="9 10" key="1">
    <citation type="submission" date="2016-01" db="EMBL/GenBank/DDBJ databases">
        <title>Complete genome sequence of strain Lentibacillus amyloliquefaciens LAM0015T isolated from saline sediment.</title>
        <authorList>
            <person name="Wang J.-L."/>
            <person name="He M.-X."/>
        </authorList>
    </citation>
    <scope>NUCLEOTIDE SEQUENCE [LARGE SCALE GENOMIC DNA]</scope>
    <source>
        <strain evidence="9 10">LAM0015</strain>
    </source>
</reference>
<feature type="transmembrane region" description="Helical" evidence="8">
    <location>
        <begin position="292"/>
        <end position="311"/>
    </location>
</feature>
<dbReference type="RefSeq" id="WP_068445390.1">
    <property type="nucleotide sequence ID" value="NZ_CP013862.1"/>
</dbReference>
<evidence type="ECO:0000313" key="10">
    <source>
        <dbReference type="Proteomes" id="UP000050331"/>
    </source>
</evidence>
<evidence type="ECO:0000256" key="2">
    <source>
        <dbReference type="ARBA" id="ARBA00022448"/>
    </source>
</evidence>
<feature type="transmembrane region" description="Helical" evidence="8">
    <location>
        <begin position="120"/>
        <end position="139"/>
    </location>
</feature>
<dbReference type="InterPro" id="IPR001851">
    <property type="entry name" value="ABC_transp_permease"/>
</dbReference>
<evidence type="ECO:0000256" key="8">
    <source>
        <dbReference type="SAM" id="Phobius"/>
    </source>
</evidence>
<evidence type="ECO:0000256" key="1">
    <source>
        <dbReference type="ARBA" id="ARBA00004651"/>
    </source>
</evidence>
<feature type="transmembrane region" description="Helical" evidence="8">
    <location>
        <begin position="12"/>
        <end position="33"/>
    </location>
</feature>
<keyword evidence="10" id="KW-1185">Reference proteome</keyword>
<dbReference type="GO" id="GO:0005886">
    <property type="term" value="C:plasma membrane"/>
    <property type="evidence" value="ECO:0007669"/>
    <property type="project" value="UniProtKB-SubCell"/>
</dbReference>
<gene>
    <name evidence="9" type="ORF">AOX59_10590</name>
</gene>
<dbReference type="Pfam" id="PF02653">
    <property type="entry name" value="BPD_transp_2"/>
    <property type="match status" value="1"/>
</dbReference>
<evidence type="ECO:0000256" key="3">
    <source>
        <dbReference type="ARBA" id="ARBA00022475"/>
    </source>
</evidence>
<keyword evidence="7 8" id="KW-0472">Membrane</keyword>
<comment type="subcellular location">
    <subcellularLocation>
        <location evidence="1">Cell membrane</location>
        <topology evidence="1">Multi-pass membrane protein</topology>
    </subcellularLocation>
</comment>
<dbReference type="PANTHER" id="PTHR32196">
    <property type="entry name" value="ABC TRANSPORTER PERMEASE PROTEIN YPHD-RELATED-RELATED"/>
    <property type="match status" value="1"/>
</dbReference>
<keyword evidence="2" id="KW-0813">Transport</keyword>